<dbReference type="EMBL" id="SZQL01000002">
    <property type="protein sequence ID" value="TKK70935.1"/>
    <property type="molecule type" value="Genomic_DNA"/>
</dbReference>
<dbReference type="InterPro" id="IPR013249">
    <property type="entry name" value="RNA_pol_sigma70_r4_t2"/>
</dbReference>
<evidence type="ECO:0000256" key="5">
    <source>
        <dbReference type="ARBA" id="ARBA00023163"/>
    </source>
</evidence>
<evidence type="ECO:0000313" key="9">
    <source>
        <dbReference type="Proteomes" id="UP000305848"/>
    </source>
</evidence>
<evidence type="ECO:0000256" key="4">
    <source>
        <dbReference type="ARBA" id="ARBA00023125"/>
    </source>
</evidence>
<comment type="similarity">
    <text evidence="1">Belongs to the sigma-70 factor family. ECF subfamily.</text>
</comment>
<dbReference type="OrthoDB" id="9784272at2"/>
<dbReference type="Pfam" id="PF04542">
    <property type="entry name" value="Sigma70_r2"/>
    <property type="match status" value="1"/>
</dbReference>
<dbReference type="InterPro" id="IPR039425">
    <property type="entry name" value="RNA_pol_sigma-70-like"/>
</dbReference>
<dbReference type="InterPro" id="IPR007627">
    <property type="entry name" value="RNA_pol_sigma70_r2"/>
</dbReference>
<dbReference type="InterPro" id="IPR013325">
    <property type="entry name" value="RNA_pol_sigma_r2"/>
</dbReference>
<dbReference type="GO" id="GO:0016987">
    <property type="term" value="F:sigma factor activity"/>
    <property type="evidence" value="ECO:0007669"/>
    <property type="project" value="UniProtKB-KW"/>
</dbReference>
<dbReference type="Proteomes" id="UP000305848">
    <property type="component" value="Unassembled WGS sequence"/>
</dbReference>
<dbReference type="GO" id="GO:0003677">
    <property type="term" value="F:DNA binding"/>
    <property type="evidence" value="ECO:0007669"/>
    <property type="project" value="UniProtKB-KW"/>
</dbReference>
<name>A0A4U3L6R2_9BACT</name>
<evidence type="ECO:0000259" key="7">
    <source>
        <dbReference type="Pfam" id="PF08281"/>
    </source>
</evidence>
<keyword evidence="5" id="KW-0804">Transcription</keyword>
<dbReference type="SUPFAM" id="SSF88659">
    <property type="entry name" value="Sigma3 and sigma4 domains of RNA polymerase sigma factors"/>
    <property type="match status" value="1"/>
</dbReference>
<evidence type="ECO:0000256" key="1">
    <source>
        <dbReference type="ARBA" id="ARBA00010641"/>
    </source>
</evidence>
<gene>
    <name evidence="8" type="ORF">FC093_04390</name>
</gene>
<dbReference type="InterPro" id="IPR014284">
    <property type="entry name" value="RNA_pol_sigma-70_dom"/>
</dbReference>
<dbReference type="CDD" id="cd06171">
    <property type="entry name" value="Sigma70_r4"/>
    <property type="match status" value="1"/>
</dbReference>
<dbReference type="Gene3D" id="1.10.1740.10">
    <property type="match status" value="1"/>
</dbReference>
<reference evidence="8 9" key="1">
    <citation type="submission" date="2019-05" db="EMBL/GenBank/DDBJ databases">
        <title>Panacibacter sp. strain 17mud1-8 Genome sequencing and assembly.</title>
        <authorList>
            <person name="Chhetri G."/>
        </authorList>
    </citation>
    <scope>NUCLEOTIDE SEQUENCE [LARGE SCALE GENOMIC DNA]</scope>
    <source>
        <strain evidence="8 9">17mud1-8</strain>
    </source>
</reference>
<dbReference type="NCBIfam" id="TIGR02937">
    <property type="entry name" value="sigma70-ECF"/>
    <property type="match status" value="1"/>
</dbReference>
<dbReference type="InterPro" id="IPR013324">
    <property type="entry name" value="RNA_pol_sigma_r3/r4-like"/>
</dbReference>
<feature type="domain" description="RNA polymerase sigma factor 70 region 4 type 2" evidence="7">
    <location>
        <begin position="117"/>
        <end position="168"/>
    </location>
</feature>
<protein>
    <submittedName>
        <fullName evidence="8">Sigma-70 family RNA polymerase sigma factor</fullName>
    </submittedName>
</protein>
<comment type="caution">
    <text evidence="8">The sequence shown here is derived from an EMBL/GenBank/DDBJ whole genome shotgun (WGS) entry which is preliminary data.</text>
</comment>
<dbReference type="PANTHER" id="PTHR43133:SF8">
    <property type="entry name" value="RNA POLYMERASE SIGMA FACTOR HI_1459-RELATED"/>
    <property type="match status" value="1"/>
</dbReference>
<evidence type="ECO:0000259" key="6">
    <source>
        <dbReference type="Pfam" id="PF04542"/>
    </source>
</evidence>
<dbReference type="GO" id="GO:0006352">
    <property type="term" value="P:DNA-templated transcription initiation"/>
    <property type="evidence" value="ECO:0007669"/>
    <property type="project" value="InterPro"/>
</dbReference>
<evidence type="ECO:0000313" key="8">
    <source>
        <dbReference type="EMBL" id="TKK70935.1"/>
    </source>
</evidence>
<sequence length="183" mass="21532">MPDTAADTIVNTIKAYGKRLFGFIRGKVRNDEDAEDILQDVWFQLSNAANVEEIQQMSGWLHQVARNKITDKYRKKTPELLDDYSYENEDGEFNFKDILLADATNPETEYIRELFWQELFAALDELPENQRQVFIWNELEDKTLQQIADATGENLKTVISRKGYAVKHLRQRLQTLYNEFLNY</sequence>
<dbReference type="PANTHER" id="PTHR43133">
    <property type="entry name" value="RNA POLYMERASE ECF-TYPE SIGMA FACTO"/>
    <property type="match status" value="1"/>
</dbReference>
<evidence type="ECO:0000256" key="2">
    <source>
        <dbReference type="ARBA" id="ARBA00023015"/>
    </source>
</evidence>
<dbReference type="InterPro" id="IPR036388">
    <property type="entry name" value="WH-like_DNA-bd_sf"/>
</dbReference>
<organism evidence="8 9">
    <name type="scientific">Ilyomonas limi</name>
    <dbReference type="NCBI Taxonomy" id="2575867"/>
    <lineage>
        <taxon>Bacteria</taxon>
        <taxon>Pseudomonadati</taxon>
        <taxon>Bacteroidota</taxon>
        <taxon>Chitinophagia</taxon>
        <taxon>Chitinophagales</taxon>
        <taxon>Chitinophagaceae</taxon>
        <taxon>Ilyomonas</taxon>
    </lineage>
</organism>
<keyword evidence="9" id="KW-1185">Reference proteome</keyword>
<dbReference type="AlphaFoldDB" id="A0A4U3L6R2"/>
<feature type="domain" description="RNA polymerase sigma-70 region 2" evidence="6">
    <location>
        <begin position="13"/>
        <end position="77"/>
    </location>
</feature>
<dbReference type="RefSeq" id="WP_137260534.1">
    <property type="nucleotide sequence ID" value="NZ_SZQL01000002.1"/>
</dbReference>
<dbReference type="Pfam" id="PF08281">
    <property type="entry name" value="Sigma70_r4_2"/>
    <property type="match status" value="1"/>
</dbReference>
<proteinExistence type="inferred from homology"/>
<dbReference type="Gene3D" id="1.10.10.10">
    <property type="entry name" value="Winged helix-like DNA-binding domain superfamily/Winged helix DNA-binding domain"/>
    <property type="match status" value="1"/>
</dbReference>
<dbReference type="SUPFAM" id="SSF88946">
    <property type="entry name" value="Sigma2 domain of RNA polymerase sigma factors"/>
    <property type="match status" value="1"/>
</dbReference>
<keyword evidence="2" id="KW-0805">Transcription regulation</keyword>
<keyword evidence="4" id="KW-0238">DNA-binding</keyword>
<keyword evidence="3" id="KW-0731">Sigma factor</keyword>
<evidence type="ECO:0000256" key="3">
    <source>
        <dbReference type="ARBA" id="ARBA00023082"/>
    </source>
</evidence>
<accession>A0A4U3L6R2</accession>